<evidence type="ECO:0000313" key="2">
    <source>
        <dbReference type="Proteomes" id="UP000324632"/>
    </source>
</evidence>
<evidence type="ECO:0000313" key="1">
    <source>
        <dbReference type="EMBL" id="KAA0721001.1"/>
    </source>
</evidence>
<proteinExistence type="predicted"/>
<organism evidence="1 2">
    <name type="scientific">Triplophysa tibetana</name>
    <dbReference type="NCBI Taxonomy" id="1572043"/>
    <lineage>
        <taxon>Eukaryota</taxon>
        <taxon>Metazoa</taxon>
        <taxon>Chordata</taxon>
        <taxon>Craniata</taxon>
        <taxon>Vertebrata</taxon>
        <taxon>Euteleostomi</taxon>
        <taxon>Actinopterygii</taxon>
        <taxon>Neopterygii</taxon>
        <taxon>Teleostei</taxon>
        <taxon>Ostariophysi</taxon>
        <taxon>Cypriniformes</taxon>
        <taxon>Nemacheilidae</taxon>
        <taxon>Triplophysa</taxon>
    </lineage>
</organism>
<dbReference type="AlphaFoldDB" id="A0A5A9PIJ8"/>
<sequence>MGLFTEERDTRGCASSSCNMKVKALVIFFTAMIWQSTALREPFTVMDTPEHTGTPDFKPEKLHFLLMERRESDEPNVSDDSGLCLFMHEKDEWSHISCKHRLTRSKFNYNPFGLRFGKRNEATRDTDKPKHLLPIMHYLKQLETS</sequence>
<accession>A0A5A9PIJ8</accession>
<name>A0A5A9PIJ8_9TELE</name>
<reference evidence="1 2" key="1">
    <citation type="journal article" date="2019" name="Mol. Ecol. Resour.">
        <title>Chromosome-level genome assembly of Triplophysa tibetana, a fish adapted to the harsh high-altitude environment of the Tibetan Plateau.</title>
        <authorList>
            <person name="Yang X."/>
            <person name="Liu H."/>
            <person name="Ma Z."/>
            <person name="Zou Y."/>
            <person name="Zou M."/>
            <person name="Mao Y."/>
            <person name="Li X."/>
            <person name="Wang H."/>
            <person name="Chen T."/>
            <person name="Wang W."/>
            <person name="Yang R."/>
        </authorList>
    </citation>
    <scope>NUCLEOTIDE SEQUENCE [LARGE SCALE GENOMIC DNA]</scope>
    <source>
        <strain evidence="1">TTIB1903HZAU</strain>
        <tissue evidence="1">Muscle</tissue>
    </source>
</reference>
<evidence type="ECO:0008006" key="3">
    <source>
        <dbReference type="Google" id="ProtNLM"/>
    </source>
</evidence>
<protein>
    <recommendedName>
        <fullName evidence="3">Kisspeptin</fullName>
    </recommendedName>
</protein>
<comment type="caution">
    <text evidence="1">The sequence shown here is derived from an EMBL/GenBank/DDBJ whole genome shotgun (WGS) entry which is preliminary data.</text>
</comment>
<keyword evidence="2" id="KW-1185">Reference proteome</keyword>
<dbReference type="Proteomes" id="UP000324632">
    <property type="component" value="Chromosome 5"/>
</dbReference>
<gene>
    <name evidence="1" type="ORF">E1301_Tti001989</name>
</gene>
<dbReference type="EMBL" id="SOYY01000005">
    <property type="protein sequence ID" value="KAA0721001.1"/>
    <property type="molecule type" value="Genomic_DNA"/>
</dbReference>